<evidence type="ECO:0000313" key="3">
    <source>
        <dbReference type="Proteomes" id="UP001444661"/>
    </source>
</evidence>
<protein>
    <submittedName>
        <fullName evidence="2">Uncharacterized protein</fullName>
    </submittedName>
</protein>
<feature type="compositionally biased region" description="Basic and acidic residues" evidence="1">
    <location>
        <begin position="28"/>
        <end position="38"/>
    </location>
</feature>
<proteinExistence type="predicted"/>
<name>A0ABR1UAB2_9PEZI</name>
<organism evidence="2 3">
    <name type="scientific">Apiospora rasikravindrae</name>
    <dbReference type="NCBI Taxonomy" id="990691"/>
    <lineage>
        <taxon>Eukaryota</taxon>
        <taxon>Fungi</taxon>
        <taxon>Dikarya</taxon>
        <taxon>Ascomycota</taxon>
        <taxon>Pezizomycotina</taxon>
        <taxon>Sordariomycetes</taxon>
        <taxon>Xylariomycetidae</taxon>
        <taxon>Amphisphaeriales</taxon>
        <taxon>Apiosporaceae</taxon>
        <taxon>Apiospora</taxon>
    </lineage>
</organism>
<evidence type="ECO:0000313" key="2">
    <source>
        <dbReference type="EMBL" id="KAK8055826.1"/>
    </source>
</evidence>
<feature type="region of interest" description="Disordered" evidence="1">
    <location>
        <begin position="17"/>
        <end position="45"/>
    </location>
</feature>
<gene>
    <name evidence="2" type="ORF">PG993_001053</name>
</gene>
<keyword evidence="3" id="KW-1185">Reference proteome</keyword>
<dbReference type="Proteomes" id="UP001444661">
    <property type="component" value="Unassembled WGS sequence"/>
</dbReference>
<sequence>MSLPVGYSSLREAATPHNGVLEHHHRSQNADEQPRDLSQDAMDGVDAKPGRQCGKPARYNPHGGCGQGLALEVERRYDGPEYLVRSERYQMQRDRPPKGCYVTLIIANVARVDFTPLHLVPGADDLFLAKIMVPKDEKEAYSSQAELQYDLSAELACA</sequence>
<dbReference type="EMBL" id="JAQQWK010000001">
    <property type="protein sequence ID" value="KAK8055826.1"/>
    <property type="molecule type" value="Genomic_DNA"/>
</dbReference>
<reference evidence="2 3" key="1">
    <citation type="submission" date="2023-01" db="EMBL/GenBank/DDBJ databases">
        <title>Analysis of 21 Apiospora genomes using comparative genomics revels a genus with tremendous synthesis potential of carbohydrate active enzymes and secondary metabolites.</title>
        <authorList>
            <person name="Sorensen T."/>
        </authorList>
    </citation>
    <scope>NUCLEOTIDE SEQUENCE [LARGE SCALE GENOMIC DNA]</scope>
    <source>
        <strain evidence="2 3">CBS 33761</strain>
    </source>
</reference>
<comment type="caution">
    <text evidence="2">The sequence shown here is derived from an EMBL/GenBank/DDBJ whole genome shotgun (WGS) entry which is preliminary data.</text>
</comment>
<accession>A0ABR1UAB2</accession>
<evidence type="ECO:0000256" key="1">
    <source>
        <dbReference type="SAM" id="MobiDB-lite"/>
    </source>
</evidence>